<dbReference type="GO" id="GO:0016192">
    <property type="term" value="P:vesicle-mediated transport"/>
    <property type="evidence" value="ECO:0007669"/>
    <property type="project" value="TreeGrafter"/>
</dbReference>
<evidence type="ECO:0000256" key="1">
    <source>
        <dbReference type="ARBA" id="ARBA00005593"/>
    </source>
</evidence>
<dbReference type="Proteomes" id="UP000305067">
    <property type="component" value="Unassembled WGS sequence"/>
</dbReference>
<evidence type="ECO:0000313" key="2">
    <source>
        <dbReference type="EMBL" id="TFK96313.1"/>
    </source>
</evidence>
<dbReference type="SUPFAM" id="SSF51905">
    <property type="entry name" value="FAD/NAD(P)-binding domain"/>
    <property type="match status" value="1"/>
</dbReference>
<proteinExistence type="inferred from homology"/>
<dbReference type="PANTHER" id="PTHR11787">
    <property type="entry name" value="RAB GDP-DISSOCIATION INHIBITOR"/>
    <property type="match status" value="1"/>
</dbReference>
<dbReference type="Pfam" id="PF00996">
    <property type="entry name" value="GDI"/>
    <property type="match status" value="1"/>
</dbReference>
<dbReference type="PANTHER" id="PTHR11787:SF4">
    <property type="entry name" value="CHM, RAB ESCORT PROTEIN 1"/>
    <property type="match status" value="1"/>
</dbReference>
<dbReference type="GO" id="GO:0005829">
    <property type="term" value="C:cytosol"/>
    <property type="evidence" value="ECO:0007669"/>
    <property type="project" value="TreeGrafter"/>
</dbReference>
<organism evidence="2 3">
    <name type="scientific">Pterulicium gracile</name>
    <dbReference type="NCBI Taxonomy" id="1884261"/>
    <lineage>
        <taxon>Eukaryota</taxon>
        <taxon>Fungi</taxon>
        <taxon>Dikarya</taxon>
        <taxon>Basidiomycota</taxon>
        <taxon>Agaricomycotina</taxon>
        <taxon>Agaricomycetes</taxon>
        <taxon>Agaricomycetidae</taxon>
        <taxon>Agaricales</taxon>
        <taxon>Pleurotineae</taxon>
        <taxon>Pterulaceae</taxon>
        <taxon>Pterulicium</taxon>
    </lineage>
</organism>
<dbReference type="GO" id="GO:0005092">
    <property type="term" value="F:GDP-dissociation inhibitor activity"/>
    <property type="evidence" value="ECO:0007669"/>
    <property type="project" value="InterPro"/>
</dbReference>
<keyword evidence="3" id="KW-1185">Reference proteome</keyword>
<accession>A0A5C3QCY0</accession>
<dbReference type="OrthoDB" id="9446342at2759"/>
<feature type="non-terminal residue" evidence="2">
    <location>
        <position position="1"/>
    </location>
</feature>
<comment type="similarity">
    <text evidence="1">Belongs to the Rab GDI family.</text>
</comment>
<protein>
    <submittedName>
        <fullName evidence="2">Rab escort protein</fullName>
    </submittedName>
</protein>
<dbReference type="GO" id="GO:0005968">
    <property type="term" value="C:Rab-protein geranylgeranyltransferase complex"/>
    <property type="evidence" value="ECO:0007669"/>
    <property type="project" value="TreeGrafter"/>
</dbReference>
<sequence length="510" mass="54669">MLESDLDVIVIGTGLANSIVAGALSKAGCKVAHIDKNPYYGSNEASLSADELIQWADSNPPGISSISRSGAAVPSSRQYSISLAPSVLPSLGPQISSLISSGVSKYTGFKLLKNINVVDANGGIQPVPGNKEDVFKNKSISLIEKRRLMRFLTFASGPELETAQELGGKETMPFTQFLTEVFNLPLEMVSIIAYALAYCESATDATLPALQRIRTHLLSAGRYGPSSFLIGHYGGAGEIAQGFCRAAAVSGAIYILDKEIDEVHYDEATSLFAVTLPEFPDTLTCKIILAEESQLPTQLSARRLPETYPSRRCARGIVIIDTPLSFAGDGPRSIGEASDEEAAAVDTSILVFPPNSLSNQTWASSVTALVTGADTMSCPAGKWIVYLYTPLGEDQPVESAEALLRPYLDAVLARRLVPSSDPVKPLLSLFYVQNTLTHSANAANSDNRMKALITPPPSSVLPEMLDSAALVAEGVFREVITVVKQSQSDDEEIDFWPPIVDHEGDDDEVW</sequence>
<dbReference type="Gene3D" id="3.50.50.60">
    <property type="entry name" value="FAD/NAD(P)-binding domain"/>
    <property type="match status" value="2"/>
</dbReference>
<dbReference type="InterPro" id="IPR036188">
    <property type="entry name" value="FAD/NAD-bd_sf"/>
</dbReference>
<dbReference type="PRINTS" id="PR00891">
    <property type="entry name" value="RABGDIREP"/>
</dbReference>
<dbReference type="AlphaFoldDB" id="A0A5C3QCY0"/>
<dbReference type="InterPro" id="IPR018203">
    <property type="entry name" value="GDP_dissociation_inhibitor"/>
</dbReference>
<dbReference type="GO" id="GO:0005634">
    <property type="term" value="C:nucleus"/>
    <property type="evidence" value="ECO:0007669"/>
    <property type="project" value="TreeGrafter"/>
</dbReference>
<dbReference type="EMBL" id="ML178862">
    <property type="protein sequence ID" value="TFK96313.1"/>
    <property type="molecule type" value="Genomic_DNA"/>
</dbReference>
<name>A0A5C3QCY0_9AGAR</name>
<gene>
    <name evidence="2" type="ORF">BDV98DRAFT_659218</name>
</gene>
<reference evidence="2 3" key="1">
    <citation type="journal article" date="2019" name="Nat. Ecol. Evol.">
        <title>Megaphylogeny resolves global patterns of mushroom evolution.</title>
        <authorList>
            <person name="Varga T."/>
            <person name="Krizsan K."/>
            <person name="Foldi C."/>
            <person name="Dima B."/>
            <person name="Sanchez-Garcia M."/>
            <person name="Sanchez-Ramirez S."/>
            <person name="Szollosi G.J."/>
            <person name="Szarkandi J.G."/>
            <person name="Papp V."/>
            <person name="Albert L."/>
            <person name="Andreopoulos W."/>
            <person name="Angelini C."/>
            <person name="Antonin V."/>
            <person name="Barry K.W."/>
            <person name="Bougher N.L."/>
            <person name="Buchanan P."/>
            <person name="Buyck B."/>
            <person name="Bense V."/>
            <person name="Catcheside P."/>
            <person name="Chovatia M."/>
            <person name="Cooper J."/>
            <person name="Damon W."/>
            <person name="Desjardin D."/>
            <person name="Finy P."/>
            <person name="Geml J."/>
            <person name="Haridas S."/>
            <person name="Hughes K."/>
            <person name="Justo A."/>
            <person name="Karasinski D."/>
            <person name="Kautmanova I."/>
            <person name="Kiss B."/>
            <person name="Kocsube S."/>
            <person name="Kotiranta H."/>
            <person name="LaButti K.M."/>
            <person name="Lechner B.E."/>
            <person name="Liimatainen K."/>
            <person name="Lipzen A."/>
            <person name="Lukacs Z."/>
            <person name="Mihaltcheva S."/>
            <person name="Morgado L.N."/>
            <person name="Niskanen T."/>
            <person name="Noordeloos M.E."/>
            <person name="Ohm R.A."/>
            <person name="Ortiz-Santana B."/>
            <person name="Ovrebo C."/>
            <person name="Racz N."/>
            <person name="Riley R."/>
            <person name="Savchenko A."/>
            <person name="Shiryaev A."/>
            <person name="Soop K."/>
            <person name="Spirin V."/>
            <person name="Szebenyi C."/>
            <person name="Tomsovsky M."/>
            <person name="Tulloss R.E."/>
            <person name="Uehling J."/>
            <person name="Grigoriev I.V."/>
            <person name="Vagvolgyi C."/>
            <person name="Papp T."/>
            <person name="Martin F.M."/>
            <person name="Miettinen O."/>
            <person name="Hibbett D.S."/>
            <person name="Nagy L.G."/>
        </authorList>
    </citation>
    <scope>NUCLEOTIDE SEQUENCE [LARGE SCALE GENOMIC DNA]</scope>
    <source>
        <strain evidence="2 3">CBS 309.79</strain>
    </source>
</reference>
<dbReference type="STRING" id="1884261.A0A5C3QCY0"/>
<evidence type="ECO:0000313" key="3">
    <source>
        <dbReference type="Proteomes" id="UP000305067"/>
    </source>
</evidence>
<dbReference type="Gene3D" id="3.30.519.10">
    <property type="entry name" value="Guanine Nucleotide Dissociation Inhibitor, domain 2"/>
    <property type="match status" value="1"/>
</dbReference>
<dbReference type="GO" id="GO:0007264">
    <property type="term" value="P:small GTPase-mediated signal transduction"/>
    <property type="evidence" value="ECO:0007669"/>
    <property type="project" value="InterPro"/>
</dbReference>